<dbReference type="InterPro" id="IPR001227">
    <property type="entry name" value="Ac_transferase_dom_sf"/>
</dbReference>
<dbReference type="Proteomes" id="UP000325440">
    <property type="component" value="Unassembled WGS sequence"/>
</dbReference>
<keyword evidence="5 15" id="KW-0808">Transferase</keyword>
<dbReference type="PANTHER" id="PTHR47170">
    <property type="entry name" value="MALONYL-COA ACP TRANSACYLASE, ACP-BINDING"/>
    <property type="match status" value="1"/>
</dbReference>
<dbReference type="SUPFAM" id="SSF52151">
    <property type="entry name" value="FabD/lysophospholipase-like"/>
    <property type="match status" value="1"/>
</dbReference>
<dbReference type="InterPro" id="IPR052760">
    <property type="entry name" value="Mitochondrial_malonyltrans"/>
</dbReference>
<dbReference type="GO" id="GO:0005739">
    <property type="term" value="C:mitochondrion"/>
    <property type="evidence" value="ECO:0007669"/>
    <property type="project" value="UniProtKB-SubCell"/>
</dbReference>
<evidence type="ECO:0000256" key="3">
    <source>
        <dbReference type="ARBA" id="ARBA00013258"/>
    </source>
</evidence>
<comment type="pathway">
    <text evidence="2">Lipid metabolism; fatty acid biosynthesis.</text>
</comment>
<evidence type="ECO:0000256" key="5">
    <source>
        <dbReference type="ARBA" id="ARBA00022679"/>
    </source>
</evidence>
<keyword evidence="6" id="KW-0276">Fatty acid metabolism</keyword>
<dbReference type="Gene3D" id="3.30.70.250">
    <property type="entry name" value="Malonyl-CoA ACP transacylase, ACP-binding"/>
    <property type="match status" value="1"/>
</dbReference>
<dbReference type="AlphaFoldDB" id="A0A5E4N7G0"/>
<dbReference type="SMART" id="SM00827">
    <property type="entry name" value="PKS_AT"/>
    <property type="match status" value="1"/>
</dbReference>
<dbReference type="InterPro" id="IPR014043">
    <property type="entry name" value="Acyl_transferase_dom"/>
</dbReference>
<sequence length="434" mass="48313">MFNNALSIGGRCQRFYGCLQITSRNNASPNLPSSLISPCILDKKFAVQCRHLSADSGGPDGKDRIADVKKLLDDATVPEESTVEGDTENWTTSPYPKGSYVPHKNQSQAQHSLRPKVDPKETSILLFPGQGTQFVGMGKNLLIFPQVVDMFQAASEVLKYDLQKLCLEGPKTKLDQTMYTQPAIFVCSMGAVEKLKEEQPSAIENCMAVAGYSIGELAALTFAGCFSFEQAVKLVKVRAEAMHYASEIEPGGMANVYIRPDSKLNYALKMAREWCRDKGIEKPVCAISNYLNPNCKVVAGHLEALKFLELNLNQFNLQKMKRLNVSGAFHTDLMLPAVEPFREALRRTDIKEPLIAVHSNIDGKRYHNSSLIFRQLPKQICKPVKWEQTMHILYERPIGSNFPDTFECGPGSTLRTLLKTVNSKANSTCRNVEV</sequence>
<reference evidence="15 16" key="1">
    <citation type="submission" date="2019-08" db="EMBL/GenBank/DDBJ databases">
        <authorList>
            <person name="Alioto T."/>
            <person name="Alioto T."/>
            <person name="Gomez Garrido J."/>
        </authorList>
    </citation>
    <scope>NUCLEOTIDE SEQUENCE [LARGE SCALE GENOMIC DNA]</scope>
</reference>
<evidence type="ECO:0000256" key="4">
    <source>
        <dbReference type="ARBA" id="ARBA00022516"/>
    </source>
</evidence>
<evidence type="ECO:0000313" key="16">
    <source>
        <dbReference type="Proteomes" id="UP000325440"/>
    </source>
</evidence>
<dbReference type="EMBL" id="CABPRJ010001895">
    <property type="protein sequence ID" value="VVC39528.1"/>
    <property type="molecule type" value="Genomic_DNA"/>
</dbReference>
<evidence type="ECO:0000256" key="6">
    <source>
        <dbReference type="ARBA" id="ARBA00022832"/>
    </source>
</evidence>
<evidence type="ECO:0000259" key="14">
    <source>
        <dbReference type="SMART" id="SM00827"/>
    </source>
</evidence>
<evidence type="ECO:0000256" key="8">
    <source>
        <dbReference type="ARBA" id="ARBA00023098"/>
    </source>
</evidence>
<dbReference type="FunFam" id="3.30.70.250:FF:000005">
    <property type="entry name" value="Malonyl-CoA-acyl carrier protein transacylase, mitochondrial"/>
    <property type="match status" value="1"/>
</dbReference>
<dbReference type="GO" id="GO:0016787">
    <property type="term" value="F:hydrolase activity"/>
    <property type="evidence" value="ECO:0007669"/>
    <property type="project" value="UniProtKB-KW"/>
</dbReference>
<feature type="domain" description="Malonyl-CoA:ACP transacylase (MAT)" evidence="14">
    <location>
        <begin position="126"/>
        <end position="432"/>
    </location>
</feature>
<dbReference type="UniPathway" id="UPA00094"/>
<dbReference type="OrthoDB" id="541883at2759"/>
<dbReference type="GO" id="GO:0004314">
    <property type="term" value="F:[acyl-carrier-protein] S-malonyltransferase activity"/>
    <property type="evidence" value="ECO:0007669"/>
    <property type="project" value="UniProtKB-EC"/>
</dbReference>
<keyword evidence="4" id="KW-0444">Lipid biosynthesis</keyword>
<dbReference type="InterPro" id="IPR016036">
    <property type="entry name" value="Malonyl_transacylase_ACP-bd"/>
</dbReference>
<feature type="region of interest" description="Disordered" evidence="13">
    <location>
        <begin position="77"/>
        <end position="115"/>
    </location>
</feature>
<proteinExistence type="inferred from homology"/>
<dbReference type="Pfam" id="PF00698">
    <property type="entry name" value="Acyl_transf_1"/>
    <property type="match status" value="1"/>
</dbReference>
<keyword evidence="10" id="KW-0275">Fatty acid biosynthesis</keyword>
<evidence type="ECO:0000256" key="12">
    <source>
        <dbReference type="ARBA" id="ARBA00077751"/>
    </source>
</evidence>
<keyword evidence="15" id="KW-0378">Hydrolase</keyword>
<evidence type="ECO:0000313" key="15">
    <source>
        <dbReference type="EMBL" id="VVC39528.1"/>
    </source>
</evidence>
<evidence type="ECO:0000256" key="7">
    <source>
        <dbReference type="ARBA" id="ARBA00022946"/>
    </source>
</evidence>
<evidence type="ECO:0000256" key="11">
    <source>
        <dbReference type="ARBA" id="ARBA00061523"/>
    </source>
</evidence>
<evidence type="ECO:0000256" key="2">
    <source>
        <dbReference type="ARBA" id="ARBA00005194"/>
    </source>
</evidence>
<protein>
    <recommendedName>
        <fullName evidence="3">[acyl-carrier-protein] S-malonyltransferase</fullName>
        <ecNumber evidence="3">2.3.1.39</ecNumber>
    </recommendedName>
    <alternativeName>
        <fullName evidence="12">[Acyl-carrier-protein] malonyltransferase</fullName>
    </alternativeName>
</protein>
<dbReference type="EC" id="2.3.1.39" evidence="3"/>
<organism evidence="15 16">
    <name type="scientific">Cinara cedri</name>
    <dbReference type="NCBI Taxonomy" id="506608"/>
    <lineage>
        <taxon>Eukaryota</taxon>
        <taxon>Metazoa</taxon>
        <taxon>Ecdysozoa</taxon>
        <taxon>Arthropoda</taxon>
        <taxon>Hexapoda</taxon>
        <taxon>Insecta</taxon>
        <taxon>Pterygota</taxon>
        <taxon>Neoptera</taxon>
        <taxon>Paraneoptera</taxon>
        <taxon>Hemiptera</taxon>
        <taxon>Sternorrhyncha</taxon>
        <taxon>Aphidomorpha</taxon>
        <taxon>Aphidoidea</taxon>
        <taxon>Aphididae</taxon>
        <taxon>Lachninae</taxon>
        <taxon>Cinara</taxon>
    </lineage>
</organism>
<keyword evidence="16" id="KW-1185">Reference proteome</keyword>
<keyword evidence="7" id="KW-0809">Transit peptide</keyword>
<evidence type="ECO:0000256" key="10">
    <source>
        <dbReference type="ARBA" id="ARBA00023160"/>
    </source>
</evidence>
<name>A0A5E4N7G0_9HEMI</name>
<keyword evidence="8" id="KW-0443">Lipid metabolism</keyword>
<keyword evidence="9" id="KW-0496">Mitochondrion</keyword>
<dbReference type="PANTHER" id="PTHR47170:SF2">
    <property type="entry name" value="MALONYL-COA:ACP TRANSACYLASE (MAT) DOMAIN-CONTAINING PROTEIN"/>
    <property type="match status" value="1"/>
</dbReference>
<comment type="similarity">
    <text evidence="11">Belongs to the type II malonyltransferase family.</text>
</comment>
<dbReference type="GO" id="GO:0006633">
    <property type="term" value="P:fatty acid biosynthetic process"/>
    <property type="evidence" value="ECO:0007669"/>
    <property type="project" value="UniProtKB-UniPathway"/>
</dbReference>
<comment type="subcellular location">
    <subcellularLocation>
        <location evidence="1">Mitochondrion</location>
    </subcellularLocation>
</comment>
<dbReference type="InterPro" id="IPR016035">
    <property type="entry name" value="Acyl_Trfase/lysoPLipase"/>
</dbReference>
<accession>A0A5E4N7G0</accession>
<evidence type="ECO:0000256" key="9">
    <source>
        <dbReference type="ARBA" id="ARBA00023128"/>
    </source>
</evidence>
<gene>
    <name evidence="15" type="ORF">CINCED_3A016084</name>
</gene>
<evidence type="ECO:0000256" key="13">
    <source>
        <dbReference type="SAM" id="MobiDB-lite"/>
    </source>
</evidence>
<dbReference type="SUPFAM" id="SSF55048">
    <property type="entry name" value="Probable ACP-binding domain of malonyl-CoA ACP transacylase"/>
    <property type="match status" value="1"/>
</dbReference>
<dbReference type="Gene3D" id="3.40.366.10">
    <property type="entry name" value="Malonyl-Coenzyme A Acyl Carrier Protein, domain 2"/>
    <property type="match status" value="1"/>
</dbReference>
<evidence type="ECO:0000256" key="1">
    <source>
        <dbReference type="ARBA" id="ARBA00004173"/>
    </source>
</evidence>